<proteinExistence type="inferred from homology"/>
<comment type="similarity">
    <text evidence="2">Belongs to the KHG/KDPG aldolase family.</text>
</comment>
<organism evidence="6 8">
    <name type="scientific">Caldimonas thermodepolymerans</name>
    <dbReference type="NCBI Taxonomy" id="215580"/>
    <lineage>
        <taxon>Bacteria</taxon>
        <taxon>Pseudomonadati</taxon>
        <taxon>Pseudomonadota</taxon>
        <taxon>Betaproteobacteria</taxon>
        <taxon>Burkholderiales</taxon>
        <taxon>Sphaerotilaceae</taxon>
        <taxon>Caldimonas</taxon>
    </lineage>
</organism>
<evidence type="ECO:0000313" key="9">
    <source>
        <dbReference type="Proteomes" id="UP000294772"/>
    </source>
</evidence>
<sequence>MNEAPHGPGLPLVAILRGLAPARAPEVADVLFDAGFRALEVPLNRPGALASIEAIVQRAREGVLVGAGTVLETAQVEAVHAAGGRLVVMPHTDAEVIARARQLGMFVAPGVFTASEAFAALKAGAHALKLFPAEVLGPAGLAALRTVLPPGTALWPVGGITPEAIAAWCRAGATGFGVGGALFRPDETLQRLRERAQAFVAAWQAAQVSR</sequence>
<evidence type="ECO:0000256" key="2">
    <source>
        <dbReference type="ARBA" id="ARBA00006906"/>
    </source>
</evidence>
<dbReference type="Proteomes" id="UP000239406">
    <property type="component" value="Unassembled WGS sequence"/>
</dbReference>
<dbReference type="PANTHER" id="PTHR30246:SF1">
    <property type="entry name" value="2-DEHYDRO-3-DEOXY-6-PHOSPHOGALACTONATE ALDOLASE-RELATED"/>
    <property type="match status" value="1"/>
</dbReference>
<evidence type="ECO:0000313" key="7">
    <source>
        <dbReference type="EMBL" id="TCP03252.1"/>
    </source>
</evidence>
<dbReference type="InterPro" id="IPR000887">
    <property type="entry name" value="Aldlse_KDPG_KHG"/>
</dbReference>
<evidence type="ECO:0000256" key="4">
    <source>
        <dbReference type="ARBA" id="ARBA00023239"/>
    </source>
</evidence>
<gene>
    <name evidence="6" type="ORF">C1702_15815</name>
    <name evidence="7" type="ORF">EV676_11330</name>
</gene>
<protein>
    <submittedName>
        <fullName evidence="6">2-dehydro-3-deoxy-6-phosphogalactonate aldolase</fullName>
    </submittedName>
    <submittedName>
        <fullName evidence="7">2-keto-3-deoxy-phosphogalactonate aldolase</fullName>
    </submittedName>
</protein>
<dbReference type="NCBIfam" id="NF006600">
    <property type="entry name" value="PRK09140.1"/>
    <property type="match status" value="1"/>
</dbReference>
<evidence type="ECO:0000256" key="3">
    <source>
        <dbReference type="ARBA" id="ARBA00011233"/>
    </source>
</evidence>
<evidence type="ECO:0000313" key="8">
    <source>
        <dbReference type="Proteomes" id="UP000239406"/>
    </source>
</evidence>
<comment type="pathway">
    <text evidence="1">Carbohydrate acid metabolism.</text>
</comment>
<accession>A0A2S5T165</accession>
<dbReference type="EMBL" id="SLXF01000013">
    <property type="protein sequence ID" value="TCP03252.1"/>
    <property type="molecule type" value="Genomic_DNA"/>
</dbReference>
<evidence type="ECO:0000256" key="1">
    <source>
        <dbReference type="ARBA" id="ARBA00004761"/>
    </source>
</evidence>
<comment type="caution">
    <text evidence="6">The sequence shown here is derived from an EMBL/GenBank/DDBJ whole genome shotgun (WGS) entry which is preliminary data.</text>
</comment>
<dbReference type="PANTHER" id="PTHR30246">
    <property type="entry name" value="2-KETO-3-DEOXY-6-PHOSPHOGLUCONATE ALDOLASE"/>
    <property type="match status" value="1"/>
</dbReference>
<dbReference type="OrthoDB" id="8590323at2"/>
<keyword evidence="8" id="KW-1185">Reference proteome</keyword>
<reference evidence="6 8" key="1">
    <citation type="submission" date="2018-02" db="EMBL/GenBank/DDBJ databases">
        <title>Reclassifiation of [Polyangium] brachysporum DSM 7029 as Guopingzhaonella breviflexa gen. nov., sp. nov., a member of the family Comamonadaceae.</title>
        <authorList>
            <person name="Tang B."/>
        </authorList>
    </citation>
    <scope>NUCLEOTIDE SEQUENCE [LARGE SCALE GENOMIC DNA]</scope>
    <source>
        <strain evidence="6 8">DSM 15344</strain>
    </source>
</reference>
<dbReference type="Gene3D" id="3.20.20.70">
    <property type="entry name" value="Aldolase class I"/>
    <property type="match status" value="1"/>
</dbReference>
<dbReference type="EMBL" id="PSNY01000021">
    <property type="protein sequence ID" value="PPE68692.1"/>
    <property type="molecule type" value="Genomic_DNA"/>
</dbReference>
<keyword evidence="5" id="KW-0119">Carbohydrate metabolism</keyword>
<dbReference type="RefSeq" id="WP_104358687.1">
    <property type="nucleotide sequence ID" value="NZ_CALFFA010000044.1"/>
</dbReference>
<reference evidence="7 9" key="2">
    <citation type="submission" date="2019-03" db="EMBL/GenBank/DDBJ databases">
        <title>Genomic Encyclopedia of Type Strains, Phase IV (KMG-IV): sequencing the most valuable type-strain genomes for metagenomic binning, comparative biology and taxonomic classification.</title>
        <authorList>
            <person name="Goeker M."/>
        </authorList>
    </citation>
    <scope>NUCLEOTIDE SEQUENCE [LARGE SCALE GENOMIC DNA]</scope>
    <source>
        <strain evidence="7 9">DSM 15264</strain>
    </source>
</reference>
<dbReference type="Pfam" id="PF01081">
    <property type="entry name" value="Aldolase"/>
    <property type="match status" value="1"/>
</dbReference>
<dbReference type="InterPro" id="IPR031338">
    <property type="entry name" value="KDPG/KHG_AS_2"/>
</dbReference>
<dbReference type="Proteomes" id="UP000294772">
    <property type="component" value="Unassembled WGS sequence"/>
</dbReference>
<evidence type="ECO:0000313" key="6">
    <source>
        <dbReference type="EMBL" id="PPE68692.1"/>
    </source>
</evidence>
<name>A0A2S5T165_9BURK</name>
<dbReference type="CDD" id="cd00452">
    <property type="entry name" value="KDPG_aldolase"/>
    <property type="match status" value="1"/>
</dbReference>
<dbReference type="InterPro" id="IPR013785">
    <property type="entry name" value="Aldolase_TIM"/>
</dbReference>
<dbReference type="PROSITE" id="PS00160">
    <property type="entry name" value="ALDOLASE_KDPG_KHG_2"/>
    <property type="match status" value="1"/>
</dbReference>
<dbReference type="GO" id="GO:0016829">
    <property type="term" value="F:lyase activity"/>
    <property type="evidence" value="ECO:0007669"/>
    <property type="project" value="UniProtKB-KW"/>
</dbReference>
<keyword evidence="4" id="KW-0456">Lyase</keyword>
<dbReference type="SUPFAM" id="SSF51569">
    <property type="entry name" value="Aldolase"/>
    <property type="match status" value="1"/>
</dbReference>
<evidence type="ECO:0000256" key="5">
    <source>
        <dbReference type="ARBA" id="ARBA00023277"/>
    </source>
</evidence>
<dbReference type="AlphaFoldDB" id="A0A2S5T165"/>
<comment type="subunit">
    <text evidence="3">Homotrimer.</text>
</comment>